<protein>
    <submittedName>
        <fullName evidence="3">Universal stress protein</fullName>
    </submittedName>
</protein>
<reference evidence="3" key="1">
    <citation type="submission" date="2021-01" db="EMBL/GenBank/DDBJ databases">
        <title>Modified the classification status of verrucomicrobia.</title>
        <authorList>
            <person name="Feng X."/>
        </authorList>
    </citation>
    <scope>NUCLEOTIDE SEQUENCE</scope>
    <source>
        <strain evidence="3">5K15</strain>
    </source>
</reference>
<dbReference type="SUPFAM" id="SSF52402">
    <property type="entry name" value="Adenine nucleotide alpha hydrolases-like"/>
    <property type="match status" value="2"/>
</dbReference>
<sequence>MKKTQPIIAGIDFSSPSENVLKHAVHAGRAAGVPVIAVHVLCASHLHHWGKSAGEAEAALEKEALEKLEALVESTVPGESVQCVVCTGRAADELDRLTKEHDAGMLVIAANDMSKRRLGTIASRCVRLVPSDVLLVRDWQEGDFKKIIVCTDFSVSSNTILEKAITEAEANGALLEIVHVIYPPNKDIWGKTLEGGESDTATYVAKVRAQTQEQMDQSLADFADRLKGITHTTKILESVVPSVELTYHINESDADLAVLGTRRQSKLASMFIGTNAERLMHDSEVSVLAVRC</sequence>
<gene>
    <name evidence="3" type="ORF">JIN83_14825</name>
</gene>
<dbReference type="PANTHER" id="PTHR46268">
    <property type="entry name" value="STRESS RESPONSE PROTEIN NHAX"/>
    <property type="match status" value="1"/>
</dbReference>
<dbReference type="InterPro" id="IPR006015">
    <property type="entry name" value="Universal_stress_UspA"/>
</dbReference>
<dbReference type="AlphaFoldDB" id="A0AAE2VA35"/>
<dbReference type="PRINTS" id="PR01438">
    <property type="entry name" value="UNVRSLSTRESS"/>
</dbReference>
<dbReference type="Pfam" id="PF00582">
    <property type="entry name" value="Usp"/>
    <property type="match status" value="2"/>
</dbReference>
<feature type="domain" description="UspA" evidence="2">
    <location>
        <begin position="144"/>
        <end position="291"/>
    </location>
</feature>
<dbReference type="EMBL" id="JAENIG010000011">
    <property type="protein sequence ID" value="MBK1856243.1"/>
    <property type="molecule type" value="Genomic_DNA"/>
</dbReference>
<evidence type="ECO:0000313" key="3">
    <source>
        <dbReference type="EMBL" id="MBK1856243.1"/>
    </source>
</evidence>
<evidence type="ECO:0000259" key="2">
    <source>
        <dbReference type="Pfam" id="PF00582"/>
    </source>
</evidence>
<keyword evidence="4" id="KW-1185">Reference proteome</keyword>
<dbReference type="Gene3D" id="3.40.50.620">
    <property type="entry name" value="HUPs"/>
    <property type="match status" value="2"/>
</dbReference>
<comment type="caution">
    <text evidence="3">The sequence shown here is derived from an EMBL/GenBank/DDBJ whole genome shotgun (WGS) entry which is preliminary data.</text>
</comment>
<comment type="similarity">
    <text evidence="1">Belongs to the universal stress protein A family.</text>
</comment>
<dbReference type="InterPro" id="IPR006016">
    <property type="entry name" value="UspA"/>
</dbReference>
<evidence type="ECO:0000313" key="4">
    <source>
        <dbReference type="Proteomes" id="UP000634206"/>
    </source>
</evidence>
<dbReference type="Proteomes" id="UP000634206">
    <property type="component" value="Unassembled WGS sequence"/>
</dbReference>
<dbReference type="RefSeq" id="WP_309490861.1">
    <property type="nucleotide sequence ID" value="NZ_JAENIG010000011.1"/>
</dbReference>
<proteinExistence type="inferred from homology"/>
<accession>A0AAE2VA35</accession>
<evidence type="ECO:0000256" key="1">
    <source>
        <dbReference type="ARBA" id="ARBA00008791"/>
    </source>
</evidence>
<dbReference type="CDD" id="cd00293">
    <property type="entry name" value="USP-like"/>
    <property type="match status" value="2"/>
</dbReference>
<organism evidence="3 4">
    <name type="scientific">Oceaniferula flava</name>
    <dbReference type="NCBI Taxonomy" id="2800421"/>
    <lineage>
        <taxon>Bacteria</taxon>
        <taxon>Pseudomonadati</taxon>
        <taxon>Verrucomicrobiota</taxon>
        <taxon>Verrucomicrobiia</taxon>
        <taxon>Verrucomicrobiales</taxon>
        <taxon>Verrucomicrobiaceae</taxon>
        <taxon>Oceaniferula</taxon>
    </lineage>
</organism>
<feature type="domain" description="UspA" evidence="2">
    <location>
        <begin position="5"/>
        <end position="137"/>
    </location>
</feature>
<dbReference type="PANTHER" id="PTHR46268:SF6">
    <property type="entry name" value="UNIVERSAL STRESS PROTEIN UP12"/>
    <property type="match status" value="1"/>
</dbReference>
<dbReference type="InterPro" id="IPR014729">
    <property type="entry name" value="Rossmann-like_a/b/a_fold"/>
</dbReference>
<name>A0AAE2VA35_9BACT</name>